<evidence type="ECO:0000256" key="4">
    <source>
        <dbReference type="PROSITE-ProRule" id="PRU00335"/>
    </source>
</evidence>
<dbReference type="InterPro" id="IPR050109">
    <property type="entry name" value="HTH-type_TetR-like_transc_reg"/>
</dbReference>
<dbReference type="EMBL" id="BSTI01000010">
    <property type="protein sequence ID" value="GLY68079.1"/>
    <property type="molecule type" value="Genomic_DNA"/>
</dbReference>
<feature type="domain" description="HTH tetR-type" evidence="5">
    <location>
        <begin position="14"/>
        <end position="74"/>
    </location>
</feature>
<comment type="caution">
    <text evidence="6">The sequence shown here is derived from an EMBL/GenBank/DDBJ whole genome shotgun (WGS) entry which is preliminary data.</text>
</comment>
<dbReference type="PROSITE" id="PS50977">
    <property type="entry name" value="HTH_TETR_2"/>
    <property type="match status" value="1"/>
</dbReference>
<proteinExistence type="predicted"/>
<dbReference type="Proteomes" id="UP001165136">
    <property type="component" value="Unassembled WGS sequence"/>
</dbReference>
<dbReference type="PANTHER" id="PTHR30055">
    <property type="entry name" value="HTH-TYPE TRANSCRIPTIONAL REGULATOR RUTR"/>
    <property type="match status" value="1"/>
</dbReference>
<dbReference type="Pfam" id="PF00440">
    <property type="entry name" value="TetR_N"/>
    <property type="match status" value="1"/>
</dbReference>
<dbReference type="Gene3D" id="1.10.357.10">
    <property type="entry name" value="Tetracycline Repressor, domain 2"/>
    <property type="match status" value="1"/>
</dbReference>
<dbReference type="PRINTS" id="PR00455">
    <property type="entry name" value="HTHTETR"/>
</dbReference>
<accession>A0A9W6VI67</accession>
<evidence type="ECO:0000256" key="1">
    <source>
        <dbReference type="ARBA" id="ARBA00023015"/>
    </source>
</evidence>
<dbReference type="SUPFAM" id="SSF46689">
    <property type="entry name" value="Homeodomain-like"/>
    <property type="match status" value="1"/>
</dbReference>
<dbReference type="GO" id="GO:0000976">
    <property type="term" value="F:transcription cis-regulatory region binding"/>
    <property type="evidence" value="ECO:0007669"/>
    <property type="project" value="TreeGrafter"/>
</dbReference>
<dbReference type="PROSITE" id="PS01081">
    <property type="entry name" value="HTH_TETR_1"/>
    <property type="match status" value="1"/>
</dbReference>
<evidence type="ECO:0000313" key="7">
    <source>
        <dbReference type="Proteomes" id="UP001165136"/>
    </source>
</evidence>
<feature type="DNA-binding region" description="H-T-H motif" evidence="4">
    <location>
        <begin position="37"/>
        <end position="56"/>
    </location>
</feature>
<name>A0A9W6VI67_9PSEU</name>
<dbReference type="GO" id="GO:0003700">
    <property type="term" value="F:DNA-binding transcription factor activity"/>
    <property type="evidence" value="ECO:0007669"/>
    <property type="project" value="TreeGrafter"/>
</dbReference>
<gene>
    <name evidence="6" type="ORF">Atai01_46980</name>
</gene>
<dbReference type="InterPro" id="IPR023772">
    <property type="entry name" value="DNA-bd_HTH_TetR-type_CS"/>
</dbReference>
<keyword evidence="2 4" id="KW-0238">DNA-binding</keyword>
<dbReference type="PANTHER" id="PTHR30055:SF234">
    <property type="entry name" value="HTH-TYPE TRANSCRIPTIONAL REGULATOR BETI"/>
    <property type="match status" value="1"/>
</dbReference>
<evidence type="ECO:0000256" key="3">
    <source>
        <dbReference type="ARBA" id="ARBA00023163"/>
    </source>
</evidence>
<evidence type="ECO:0000259" key="5">
    <source>
        <dbReference type="PROSITE" id="PS50977"/>
    </source>
</evidence>
<keyword evidence="7" id="KW-1185">Reference proteome</keyword>
<dbReference type="RefSeq" id="WP_285488199.1">
    <property type="nucleotide sequence ID" value="NZ_BSTI01000010.1"/>
</dbReference>
<reference evidence="6" key="1">
    <citation type="submission" date="2023-03" db="EMBL/GenBank/DDBJ databases">
        <title>Amycolatopsis taiwanensis NBRC 103393.</title>
        <authorList>
            <person name="Ichikawa N."/>
            <person name="Sato H."/>
            <person name="Tonouchi N."/>
        </authorList>
    </citation>
    <scope>NUCLEOTIDE SEQUENCE</scope>
    <source>
        <strain evidence="6">NBRC 103393</strain>
    </source>
</reference>
<organism evidence="6 7">
    <name type="scientific">Amycolatopsis taiwanensis</name>
    <dbReference type="NCBI Taxonomy" id="342230"/>
    <lineage>
        <taxon>Bacteria</taxon>
        <taxon>Bacillati</taxon>
        <taxon>Actinomycetota</taxon>
        <taxon>Actinomycetes</taxon>
        <taxon>Pseudonocardiales</taxon>
        <taxon>Pseudonocardiaceae</taxon>
        <taxon>Amycolatopsis</taxon>
    </lineage>
</organism>
<protein>
    <submittedName>
        <fullName evidence="6">TetR family transcriptional regulator</fullName>
    </submittedName>
</protein>
<keyword evidence="1" id="KW-0805">Transcription regulation</keyword>
<keyword evidence="3" id="KW-0804">Transcription</keyword>
<evidence type="ECO:0000256" key="2">
    <source>
        <dbReference type="ARBA" id="ARBA00023125"/>
    </source>
</evidence>
<dbReference type="AlphaFoldDB" id="A0A9W6VI67"/>
<sequence>MAADSAAVSASGQEDTRTRLLTTALRLFTEHGVEGTSLQMIADALGVTKAAVYYHFKTKDEITGAVAEPGLRELDSLVEDASRLRGRNARVDHLLRGFVDIVVRHRTLMALFSRDPGVTRALTTSWTTRGSFSGTMLEILTGPEGEMNQAIAAHAAIAGIAMTGGARQFADLDDETLRAHLLDVGRRLLGRPRRR</sequence>
<evidence type="ECO:0000313" key="6">
    <source>
        <dbReference type="EMBL" id="GLY68079.1"/>
    </source>
</evidence>
<dbReference type="InterPro" id="IPR009057">
    <property type="entry name" value="Homeodomain-like_sf"/>
</dbReference>
<dbReference type="InterPro" id="IPR001647">
    <property type="entry name" value="HTH_TetR"/>
</dbReference>